<reference evidence="1" key="1">
    <citation type="journal article" date="2019" name="MBio">
        <title>Virus Genomes from Deep Sea Sediments Expand the Ocean Megavirome and Support Independent Origins of Viral Gigantism.</title>
        <authorList>
            <person name="Backstrom D."/>
            <person name="Yutin N."/>
            <person name="Jorgensen S.L."/>
            <person name="Dharamshi J."/>
            <person name="Homa F."/>
            <person name="Zaremba-Niedwiedzka K."/>
            <person name="Spang A."/>
            <person name="Wolf Y.I."/>
            <person name="Koonin E.V."/>
            <person name="Ettema T.J."/>
        </authorList>
    </citation>
    <scope>NUCLEOTIDE SEQUENCE</scope>
</reference>
<evidence type="ECO:0000313" key="1">
    <source>
        <dbReference type="EMBL" id="QBK87079.1"/>
    </source>
</evidence>
<proteinExistence type="predicted"/>
<sequence>MIGENSGTFETCRLFHYDDDSVKFFIERLERFAFSELDELVEYVVSTGAAGAPETDLLKAPVVVNYE</sequence>
<dbReference type="EMBL" id="MK500342">
    <property type="protein sequence ID" value="QBK87079.1"/>
    <property type="molecule type" value="Genomic_DNA"/>
</dbReference>
<gene>
    <name evidence="1" type="ORF">LCMAC103_04230</name>
</gene>
<protein>
    <submittedName>
        <fullName evidence="1">Uncharacterized protein</fullName>
    </submittedName>
</protein>
<name>A0A481YVF2_9VIRU</name>
<organism evidence="1">
    <name type="scientific">Marseillevirus LCMAC103</name>
    <dbReference type="NCBI Taxonomy" id="2506604"/>
    <lineage>
        <taxon>Viruses</taxon>
        <taxon>Varidnaviria</taxon>
        <taxon>Bamfordvirae</taxon>
        <taxon>Nucleocytoviricota</taxon>
        <taxon>Megaviricetes</taxon>
        <taxon>Pimascovirales</taxon>
        <taxon>Pimascovirales incertae sedis</taxon>
        <taxon>Marseilleviridae</taxon>
    </lineage>
</organism>
<accession>A0A481YVF2</accession>